<dbReference type="EMBL" id="PUHQ01000029">
    <property type="protein sequence ID" value="KAG0662091.1"/>
    <property type="molecule type" value="Genomic_DNA"/>
</dbReference>
<evidence type="ECO:0000313" key="4">
    <source>
        <dbReference type="Proteomes" id="UP000777482"/>
    </source>
</evidence>
<dbReference type="OrthoDB" id="2529965at2759"/>
<feature type="chain" id="PRO_5040439322" evidence="2">
    <location>
        <begin position="32"/>
        <end position="264"/>
    </location>
</feature>
<keyword evidence="4" id="KW-1185">Reference proteome</keyword>
<accession>A0A9P6W454</accession>
<evidence type="ECO:0000313" key="3">
    <source>
        <dbReference type="EMBL" id="KAG0662091.1"/>
    </source>
</evidence>
<organism evidence="3 4">
    <name type="scientific">Rhodotorula mucilaginosa</name>
    <name type="common">Yeast</name>
    <name type="synonym">Rhodotorula rubra</name>
    <dbReference type="NCBI Taxonomy" id="5537"/>
    <lineage>
        <taxon>Eukaryota</taxon>
        <taxon>Fungi</taxon>
        <taxon>Dikarya</taxon>
        <taxon>Basidiomycota</taxon>
        <taxon>Pucciniomycotina</taxon>
        <taxon>Microbotryomycetes</taxon>
        <taxon>Sporidiobolales</taxon>
        <taxon>Sporidiobolaceae</taxon>
        <taxon>Rhodotorula</taxon>
    </lineage>
</organism>
<gene>
    <name evidence="3" type="primary">MUC22</name>
    <name evidence="3" type="ORF">C6P46_003484</name>
</gene>
<dbReference type="Proteomes" id="UP000777482">
    <property type="component" value="Unassembled WGS sequence"/>
</dbReference>
<evidence type="ECO:0000256" key="1">
    <source>
        <dbReference type="SAM" id="MobiDB-lite"/>
    </source>
</evidence>
<reference evidence="3 4" key="1">
    <citation type="submission" date="2020-11" db="EMBL/GenBank/DDBJ databases">
        <title>Kefir isolates.</title>
        <authorList>
            <person name="Marcisauskas S."/>
            <person name="Kim Y."/>
            <person name="Blasche S."/>
        </authorList>
    </citation>
    <scope>NUCLEOTIDE SEQUENCE [LARGE SCALE GENOMIC DNA]</scope>
    <source>
        <strain evidence="3 4">KR</strain>
    </source>
</reference>
<feature type="signal peptide" evidence="2">
    <location>
        <begin position="1"/>
        <end position="31"/>
    </location>
</feature>
<feature type="compositionally biased region" description="Polar residues" evidence="1">
    <location>
        <begin position="202"/>
        <end position="218"/>
    </location>
</feature>
<keyword evidence="2" id="KW-0732">Signal</keyword>
<evidence type="ECO:0000256" key="2">
    <source>
        <dbReference type="SAM" id="SignalP"/>
    </source>
</evidence>
<proteinExistence type="predicted"/>
<feature type="region of interest" description="Disordered" evidence="1">
    <location>
        <begin position="189"/>
        <end position="218"/>
    </location>
</feature>
<dbReference type="AlphaFoldDB" id="A0A9P6W454"/>
<sequence>MRRSTASAASSPSAWLVATVLGLAATQLAVAQSAAEIGTEQDTLSTLIPGTCSAQCSAWLTSLGACPVSSSPTYSTCVCDQTFVNNFAACAPCLATEFTAANDATNAATANQAPADLTNYCATAGTVVTTDSTTSSLTSTTSLTSLTSTTSTSTTSLSSAVVTSTGGLNGGVGSLFTATTPSLTFSTVSSATSSIPSGDLTAGSSTRGPNGPTTIFQSGQNVPFPTQTKSTNAFANGAPAGSRVVRGQAVAIAALAVAGGWMLA</sequence>
<comment type="caution">
    <text evidence="3">The sequence shown here is derived from an EMBL/GenBank/DDBJ whole genome shotgun (WGS) entry which is preliminary data.</text>
</comment>
<name>A0A9P6W454_RHOMI</name>
<protein>
    <submittedName>
        <fullName evidence="3">Muc22p</fullName>
    </submittedName>
</protein>